<dbReference type="SUPFAM" id="SSF52540">
    <property type="entry name" value="P-loop containing nucleoside triphosphate hydrolases"/>
    <property type="match status" value="1"/>
</dbReference>
<dbReference type="InterPro" id="IPR003439">
    <property type="entry name" value="ABC_transporter-like_ATP-bd"/>
</dbReference>
<feature type="transmembrane region" description="Helical" evidence="9">
    <location>
        <begin position="70"/>
        <end position="90"/>
    </location>
</feature>
<dbReference type="InterPro" id="IPR001851">
    <property type="entry name" value="ABC_transp_permease"/>
</dbReference>
<dbReference type="Proteomes" id="UP000319769">
    <property type="component" value="Unassembled WGS sequence"/>
</dbReference>
<dbReference type="PANTHER" id="PTHR45772">
    <property type="entry name" value="CONSERVED COMPONENT OF ABC TRANSPORTER FOR NATURAL AMINO ACIDS-RELATED"/>
    <property type="match status" value="1"/>
</dbReference>
<feature type="transmembrane region" description="Helical" evidence="9">
    <location>
        <begin position="149"/>
        <end position="167"/>
    </location>
</feature>
<gene>
    <name evidence="11" type="ORF">FPZ12_008610</name>
</gene>
<keyword evidence="4 9" id="KW-0812">Transmembrane</keyword>
<evidence type="ECO:0000256" key="5">
    <source>
        <dbReference type="ARBA" id="ARBA00022741"/>
    </source>
</evidence>
<dbReference type="Pfam" id="PF12399">
    <property type="entry name" value="BCA_ABC_TP_C"/>
    <property type="match status" value="1"/>
</dbReference>
<dbReference type="GO" id="GO:0016887">
    <property type="term" value="F:ATP hydrolysis activity"/>
    <property type="evidence" value="ECO:0007669"/>
    <property type="project" value="InterPro"/>
</dbReference>
<dbReference type="SMART" id="SM00382">
    <property type="entry name" value="AAA"/>
    <property type="match status" value="1"/>
</dbReference>
<feature type="transmembrane region" description="Helical" evidence="9">
    <location>
        <begin position="119"/>
        <end position="142"/>
    </location>
</feature>
<feature type="transmembrane region" description="Helical" evidence="9">
    <location>
        <begin position="293"/>
        <end position="310"/>
    </location>
</feature>
<dbReference type="InterPro" id="IPR003593">
    <property type="entry name" value="AAA+_ATPase"/>
</dbReference>
<keyword evidence="12" id="KW-1185">Reference proteome</keyword>
<sequence>MVRGDHLCPAAGCPGHQAHRFARPGPNTRCLGNTMRTFLTRRSWIFPLLFLVVLLILPGAGMGVRTSQQVILIVVYALIVSGLNLSWGYAGELALGQVPFFAAGAYATAITRMHGHADLLLALAVSLATAGLLGFITGLPAFRLKGWPLALSSFFLVLLIPNILMIFEGQTRGLRGIVGVVGPTLFGQRIGRADYYSVVIVVAAVWFAVLRNLVRSRYGTALRLMKQSNQLAESLGVNVTALRFSTYVVAALPAGMAGTLFAYYLGVVVPTSFTLTLLVTFVAASVVGGSRSVWGALVGALLLVAGQQATANFEQYSLIAYGIFLILVGTVFKGGLAGLANRLLRRVSVAGSHATVESPGELTAIPGRRLVAQDVRKTFGGLQALRGAELVAEPGQITALIGANGAGKTTLLNSISGFVVPDRGSITLDGVELVGRRGSRVARAGVGRTFQTPQIPEGFTAAEVVASGRFRVGRLRPVAAILRLKVYRRQHRQDARAAAAALRFAGLEAISDSQATSLPLGTRRLLEVVRCVAGSPGVLLLDEPAAGLDDDALVALKALLLRARDAGATIVLVEHNVPFVLDISDRVWVMDLGRPLVDGTPEQVRTDPAVIATYLGRRRGLDADAAGITVE</sequence>
<dbReference type="Pfam" id="PF02653">
    <property type="entry name" value="BPD_transp_2"/>
    <property type="match status" value="1"/>
</dbReference>
<dbReference type="InterPro" id="IPR051120">
    <property type="entry name" value="ABC_AA/LPS_Transport"/>
</dbReference>
<proteinExistence type="predicted"/>
<feature type="transmembrane region" description="Helical" evidence="9">
    <location>
        <begin position="195"/>
        <end position="214"/>
    </location>
</feature>
<evidence type="ECO:0000256" key="4">
    <source>
        <dbReference type="ARBA" id="ARBA00022692"/>
    </source>
</evidence>
<comment type="subcellular location">
    <subcellularLocation>
        <location evidence="1">Cell membrane</location>
        <topology evidence="1">Multi-pass membrane protein</topology>
    </subcellularLocation>
</comment>
<feature type="transmembrane region" description="Helical" evidence="9">
    <location>
        <begin position="316"/>
        <end position="336"/>
    </location>
</feature>
<dbReference type="CDD" id="cd06581">
    <property type="entry name" value="TM_PBP1_LivM_like"/>
    <property type="match status" value="1"/>
</dbReference>
<feature type="transmembrane region" description="Helical" evidence="9">
    <location>
        <begin position="44"/>
        <end position="63"/>
    </location>
</feature>
<keyword evidence="6 11" id="KW-0067">ATP-binding</keyword>
<evidence type="ECO:0000313" key="11">
    <source>
        <dbReference type="EMBL" id="KAA9164063.1"/>
    </source>
</evidence>
<keyword evidence="3" id="KW-1003">Cell membrane</keyword>
<evidence type="ECO:0000259" key="10">
    <source>
        <dbReference type="PROSITE" id="PS50893"/>
    </source>
</evidence>
<reference evidence="11" key="1">
    <citation type="submission" date="2019-09" db="EMBL/GenBank/DDBJ databases">
        <authorList>
            <person name="Teo W.F.A."/>
            <person name="Duangmal K."/>
        </authorList>
    </citation>
    <scope>NUCLEOTIDE SEQUENCE [LARGE SCALE GENOMIC DNA]</scope>
    <source>
        <strain evidence="11">K81G1</strain>
    </source>
</reference>
<dbReference type="InterPro" id="IPR027417">
    <property type="entry name" value="P-loop_NTPase"/>
</dbReference>
<dbReference type="GO" id="GO:0005524">
    <property type="term" value="F:ATP binding"/>
    <property type="evidence" value="ECO:0007669"/>
    <property type="project" value="UniProtKB-KW"/>
</dbReference>
<feature type="domain" description="ABC transporter" evidence="10">
    <location>
        <begin position="370"/>
        <end position="617"/>
    </location>
</feature>
<name>A0A5N0VFB2_9PSEU</name>
<accession>A0A5N0VFB2</accession>
<evidence type="ECO:0000256" key="7">
    <source>
        <dbReference type="ARBA" id="ARBA00022989"/>
    </source>
</evidence>
<dbReference type="GO" id="GO:0005886">
    <property type="term" value="C:plasma membrane"/>
    <property type="evidence" value="ECO:0007669"/>
    <property type="project" value="UniProtKB-SubCell"/>
</dbReference>
<dbReference type="EMBL" id="VMNW02000008">
    <property type="protein sequence ID" value="KAA9164063.1"/>
    <property type="molecule type" value="Genomic_DNA"/>
</dbReference>
<evidence type="ECO:0000313" key="12">
    <source>
        <dbReference type="Proteomes" id="UP000319769"/>
    </source>
</evidence>
<evidence type="ECO:0000256" key="9">
    <source>
        <dbReference type="SAM" id="Phobius"/>
    </source>
</evidence>
<dbReference type="InterPro" id="IPR043428">
    <property type="entry name" value="LivM-like"/>
</dbReference>
<evidence type="ECO:0000256" key="1">
    <source>
        <dbReference type="ARBA" id="ARBA00004651"/>
    </source>
</evidence>
<organism evidence="11 12">
    <name type="scientific">Amycolatopsis acidicola</name>
    <dbReference type="NCBI Taxonomy" id="2596893"/>
    <lineage>
        <taxon>Bacteria</taxon>
        <taxon>Bacillati</taxon>
        <taxon>Actinomycetota</taxon>
        <taxon>Actinomycetes</taxon>
        <taxon>Pseudonocardiales</taxon>
        <taxon>Pseudonocardiaceae</taxon>
        <taxon>Amycolatopsis</taxon>
    </lineage>
</organism>
<protein>
    <submittedName>
        <fullName evidence="11">ATP-binding cassette domain-containing protein</fullName>
    </submittedName>
</protein>
<keyword evidence="8 9" id="KW-0472">Membrane</keyword>
<dbReference type="Pfam" id="PF00005">
    <property type="entry name" value="ABC_tran"/>
    <property type="match status" value="1"/>
</dbReference>
<keyword evidence="7 9" id="KW-1133">Transmembrane helix</keyword>
<dbReference type="Gene3D" id="3.40.50.300">
    <property type="entry name" value="P-loop containing nucleotide triphosphate hydrolases"/>
    <property type="match status" value="1"/>
</dbReference>
<keyword evidence="5" id="KW-0547">Nucleotide-binding</keyword>
<keyword evidence="2" id="KW-0813">Transport</keyword>
<dbReference type="OrthoDB" id="8724465at2"/>
<dbReference type="AlphaFoldDB" id="A0A5N0VFB2"/>
<evidence type="ECO:0000256" key="3">
    <source>
        <dbReference type="ARBA" id="ARBA00022475"/>
    </source>
</evidence>
<dbReference type="PROSITE" id="PS50893">
    <property type="entry name" value="ABC_TRANSPORTER_2"/>
    <property type="match status" value="1"/>
</dbReference>
<dbReference type="GO" id="GO:0015658">
    <property type="term" value="F:branched-chain amino acid transmembrane transporter activity"/>
    <property type="evidence" value="ECO:0007669"/>
    <property type="project" value="InterPro"/>
</dbReference>
<evidence type="ECO:0000256" key="8">
    <source>
        <dbReference type="ARBA" id="ARBA00023136"/>
    </source>
</evidence>
<dbReference type="PANTHER" id="PTHR45772:SF4">
    <property type="entry name" value="ABC TRANSPORTER ATP-BINDING PROTEIN"/>
    <property type="match status" value="1"/>
</dbReference>
<evidence type="ECO:0000256" key="6">
    <source>
        <dbReference type="ARBA" id="ARBA00022840"/>
    </source>
</evidence>
<evidence type="ECO:0000256" key="2">
    <source>
        <dbReference type="ARBA" id="ARBA00022448"/>
    </source>
</evidence>
<dbReference type="InterPro" id="IPR032823">
    <property type="entry name" value="BCA_ABC_TP_C"/>
</dbReference>
<comment type="caution">
    <text evidence="11">The sequence shown here is derived from an EMBL/GenBank/DDBJ whole genome shotgun (WGS) entry which is preliminary data.</text>
</comment>